<evidence type="ECO:0000313" key="4">
    <source>
        <dbReference type="Proteomes" id="UP001597544"/>
    </source>
</evidence>
<dbReference type="Proteomes" id="UP001597544">
    <property type="component" value="Unassembled WGS sequence"/>
</dbReference>
<reference evidence="4" key="1">
    <citation type="journal article" date="2019" name="Int. J. Syst. Evol. Microbiol.">
        <title>The Global Catalogue of Microorganisms (GCM) 10K type strain sequencing project: providing services to taxonomists for standard genome sequencing and annotation.</title>
        <authorList>
            <consortium name="The Broad Institute Genomics Platform"/>
            <consortium name="The Broad Institute Genome Sequencing Center for Infectious Disease"/>
            <person name="Wu L."/>
            <person name="Ma J."/>
        </authorList>
    </citation>
    <scope>NUCLEOTIDE SEQUENCE [LARGE SCALE GENOMIC DNA]</scope>
    <source>
        <strain evidence="4">KCTC 42498</strain>
    </source>
</reference>
<dbReference type="CDD" id="cd07944">
    <property type="entry name" value="DRE_TIM_HOA_like"/>
    <property type="match status" value="1"/>
</dbReference>
<dbReference type="InterPro" id="IPR050073">
    <property type="entry name" value="2-IPM_HCS-like"/>
</dbReference>
<proteinExistence type="predicted"/>
<dbReference type="Gene3D" id="3.20.20.70">
    <property type="entry name" value="Aldolase class I"/>
    <property type="match status" value="1"/>
</dbReference>
<dbReference type="InterPro" id="IPR000891">
    <property type="entry name" value="PYR_CT"/>
</dbReference>
<organism evidence="3 4">
    <name type="scientific">Pontibacter locisalis</name>
    <dbReference type="NCBI Taxonomy" id="1719035"/>
    <lineage>
        <taxon>Bacteria</taxon>
        <taxon>Pseudomonadati</taxon>
        <taxon>Bacteroidota</taxon>
        <taxon>Cytophagia</taxon>
        <taxon>Cytophagales</taxon>
        <taxon>Hymenobacteraceae</taxon>
        <taxon>Pontibacter</taxon>
    </lineage>
</organism>
<dbReference type="InterPro" id="IPR013785">
    <property type="entry name" value="Aldolase_TIM"/>
</dbReference>
<name>A0ABW5ILQ0_9BACT</name>
<evidence type="ECO:0000313" key="3">
    <source>
        <dbReference type="EMBL" id="MFD2514253.1"/>
    </source>
</evidence>
<dbReference type="PANTHER" id="PTHR10277:SF9">
    <property type="entry name" value="2-ISOPROPYLMALATE SYNTHASE 1, CHLOROPLASTIC-RELATED"/>
    <property type="match status" value="1"/>
</dbReference>
<dbReference type="PANTHER" id="PTHR10277">
    <property type="entry name" value="HOMOCITRATE SYNTHASE-RELATED"/>
    <property type="match status" value="1"/>
</dbReference>
<dbReference type="SUPFAM" id="SSF51569">
    <property type="entry name" value="Aldolase"/>
    <property type="match status" value="1"/>
</dbReference>
<protein>
    <submittedName>
        <fullName evidence="3">Aldolase catalytic domain-containing protein</fullName>
    </submittedName>
</protein>
<keyword evidence="1" id="KW-0464">Manganese</keyword>
<evidence type="ECO:0000256" key="1">
    <source>
        <dbReference type="ARBA" id="ARBA00023211"/>
    </source>
</evidence>
<keyword evidence="4" id="KW-1185">Reference proteome</keyword>
<dbReference type="RefSeq" id="WP_377506468.1">
    <property type="nucleotide sequence ID" value="NZ_JBHULU010000014.1"/>
</dbReference>
<dbReference type="Pfam" id="PF00682">
    <property type="entry name" value="HMGL-like"/>
    <property type="match status" value="1"/>
</dbReference>
<dbReference type="PROSITE" id="PS50991">
    <property type="entry name" value="PYR_CT"/>
    <property type="match status" value="1"/>
</dbReference>
<comment type="caution">
    <text evidence="3">The sequence shown here is derived from an EMBL/GenBank/DDBJ whole genome shotgun (WGS) entry which is preliminary data.</text>
</comment>
<dbReference type="EMBL" id="JBHULU010000014">
    <property type="protein sequence ID" value="MFD2514253.1"/>
    <property type="molecule type" value="Genomic_DNA"/>
</dbReference>
<sequence>MDRKGFDVKILDCTLRDGGYYTNWDFDINLVQNYFESFNKLPVEYLEIGYRSNPMKSYLGEYFYCPPHVLQRCKKSSNKKLVIILNEKDVRAKDAEALLKPCIGYIDMVRLAIDPQNFKRALSLAEAVKKLGFEVGFNVMYMSAWENQKEFLGQIREVNGIADYFYMVDSFGGVYPEEVKKTYDIVRNQTDVKIGFHGHNNLQLGLINTLTAIDCGVSIVDATVTGMGRGAGNLSTELLLTALNAKGKLEENLDFNALSKVVDPFAKLQTSYGWGSNLSYMVSGAHSLPQKEVMEWVTKRYYSLNSIIRALSNQSKGIKDNQELKKLDFEDVKKHDSVLLIGGGPNAVRHSIAIKEFLVKHPEIAVVHASSKNAKSFEEISNEQFFCLVGNEGHRLEEVFNFKSKISGKCILPPYPRKMGTYIPNALNDCSYELSKVDFTDRFADSHTAIALQTAIELGAKQIFLTGYDGYSGDTIGKKEQDLFLENEMLFDQFTRTYDVPLISITSTLYEGLKEDSIYSKIEEE</sequence>
<evidence type="ECO:0000259" key="2">
    <source>
        <dbReference type="PROSITE" id="PS50991"/>
    </source>
</evidence>
<feature type="domain" description="Pyruvate carboxyltransferase" evidence="2">
    <location>
        <begin position="8"/>
        <end position="259"/>
    </location>
</feature>
<gene>
    <name evidence="3" type="ORF">ACFSRY_10280</name>
</gene>
<accession>A0ABW5ILQ0</accession>